<dbReference type="AlphaFoldDB" id="A0A4Z0PLX1"/>
<keyword evidence="2" id="KW-1185">Reference proteome</keyword>
<sequence>MVQSLTEHLAAREWLAITPQLVVHCRFNPLYDVLDGYREEPLSTAECSHLTAYQQHCQRALKTLYDTLGALPADNLTIRSPHHVHHLFAGIRGARGRYRGPLQCEGTDPLQPLGR</sequence>
<dbReference type="EMBL" id="SRLD01000011">
    <property type="protein sequence ID" value="TGE17367.1"/>
    <property type="molecule type" value="Genomic_DNA"/>
</dbReference>
<organism evidence="1 2">
    <name type="scientific">Hymenobacter elongatus</name>
    <dbReference type="NCBI Taxonomy" id="877208"/>
    <lineage>
        <taxon>Bacteria</taxon>
        <taxon>Pseudomonadati</taxon>
        <taxon>Bacteroidota</taxon>
        <taxon>Cytophagia</taxon>
        <taxon>Cytophagales</taxon>
        <taxon>Hymenobacteraceae</taxon>
        <taxon>Hymenobacter</taxon>
    </lineage>
</organism>
<comment type="caution">
    <text evidence="1">The sequence shown here is derived from an EMBL/GenBank/DDBJ whole genome shotgun (WGS) entry which is preliminary data.</text>
</comment>
<gene>
    <name evidence="1" type="ORF">E5J99_07320</name>
</gene>
<proteinExistence type="predicted"/>
<evidence type="ECO:0000313" key="2">
    <source>
        <dbReference type="Proteomes" id="UP000297739"/>
    </source>
</evidence>
<dbReference type="Proteomes" id="UP000297739">
    <property type="component" value="Unassembled WGS sequence"/>
</dbReference>
<evidence type="ECO:0000313" key="1">
    <source>
        <dbReference type="EMBL" id="TGE17367.1"/>
    </source>
</evidence>
<reference evidence="1 2" key="1">
    <citation type="submission" date="2019-04" db="EMBL/GenBank/DDBJ databases">
        <authorList>
            <person name="Feng G."/>
            <person name="Zhang J."/>
            <person name="Zhu H."/>
        </authorList>
    </citation>
    <scope>NUCLEOTIDE SEQUENCE [LARGE SCALE GENOMIC DNA]</scope>
    <source>
        <strain evidence="1 2">JCM 17223</strain>
    </source>
</reference>
<protein>
    <submittedName>
        <fullName evidence="1">Uncharacterized protein</fullName>
    </submittedName>
</protein>
<dbReference type="RefSeq" id="WP_135497069.1">
    <property type="nucleotide sequence ID" value="NZ_SRLD01000011.1"/>
</dbReference>
<accession>A0A4Z0PLX1</accession>
<name>A0A4Z0PLX1_9BACT</name>